<dbReference type="Gene3D" id="3.40.190.170">
    <property type="entry name" value="Bacterial extracellular solute-binding protein, family 7"/>
    <property type="match status" value="1"/>
</dbReference>
<dbReference type="InterPro" id="IPR004682">
    <property type="entry name" value="TRAP_DctP"/>
</dbReference>
<dbReference type="PANTHER" id="PTHR33376">
    <property type="match status" value="1"/>
</dbReference>
<dbReference type="NCBIfam" id="NF037995">
    <property type="entry name" value="TRAP_S1"/>
    <property type="match status" value="1"/>
</dbReference>
<keyword evidence="2" id="KW-0813">Transport</keyword>
<evidence type="ECO:0000256" key="2">
    <source>
        <dbReference type="ARBA" id="ARBA00022448"/>
    </source>
</evidence>
<keyword evidence="3" id="KW-0732">Signal</keyword>
<gene>
    <name evidence="5" type="ORF">HNQ94_002324</name>
</gene>
<evidence type="ECO:0000313" key="6">
    <source>
        <dbReference type="Proteomes" id="UP000581688"/>
    </source>
</evidence>
<evidence type="ECO:0000313" key="5">
    <source>
        <dbReference type="EMBL" id="MBB6453873.1"/>
    </source>
</evidence>
<proteinExistence type="inferred from homology"/>
<dbReference type="Pfam" id="PF03480">
    <property type="entry name" value="DctP"/>
    <property type="match status" value="1"/>
</dbReference>
<name>A0A841Q694_9BACI</name>
<keyword evidence="6" id="KW-1185">Reference proteome</keyword>
<evidence type="ECO:0000256" key="3">
    <source>
        <dbReference type="ARBA" id="ARBA00022729"/>
    </source>
</evidence>
<dbReference type="InterPro" id="IPR038404">
    <property type="entry name" value="TRAP_DctP_sf"/>
</dbReference>
<feature type="region of interest" description="Disordered" evidence="4">
    <location>
        <begin position="10"/>
        <end position="45"/>
    </location>
</feature>
<dbReference type="EMBL" id="JACHGH010000006">
    <property type="protein sequence ID" value="MBB6453873.1"/>
    <property type="molecule type" value="Genomic_DNA"/>
</dbReference>
<dbReference type="Proteomes" id="UP000581688">
    <property type="component" value="Unassembled WGS sequence"/>
</dbReference>
<organism evidence="5 6">
    <name type="scientific">Salirhabdus euzebyi</name>
    <dbReference type="NCBI Taxonomy" id="394506"/>
    <lineage>
        <taxon>Bacteria</taxon>
        <taxon>Bacillati</taxon>
        <taxon>Bacillota</taxon>
        <taxon>Bacilli</taxon>
        <taxon>Bacillales</taxon>
        <taxon>Bacillaceae</taxon>
        <taxon>Salirhabdus</taxon>
    </lineage>
</organism>
<protein>
    <submittedName>
        <fullName evidence="5">Tripartite ATP-independent transporter DctP family solute receptor</fullName>
    </submittedName>
</protein>
<dbReference type="GO" id="GO:0055085">
    <property type="term" value="P:transmembrane transport"/>
    <property type="evidence" value="ECO:0007669"/>
    <property type="project" value="InterPro"/>
</dbReference>
<keyword evidence="5" id="KW-0675">Receptor</keyword>
<evidence type="ECO:0000256" key="4">
    <source>
        <dbReference type="SAM" id="MobiDB-lite"/>
    </source>
</evidence>
<evidence type="ECO:0000256" key="1">
    <source>
        <dbReference type="ARBA" id="ARBA00009023"/>
    </source>
</evidence>
<sequence>MTLGLFLAACGGGDDTDETNTGDNGDSGTETDSGDSGSEGDSAEAEFESDTWRFITEEVEGQVQYVYAEEFAKRISDKTNGAITVEPYEYGGLGSETDQVAALQDGAVEMAVMSPGFTGNMVMEGQIFALHFLFPESVEKTQEILNTSEAINTDLRAQYENHGITPLAFWTEGAMAWSSNIGLEEPSDFEGFQMRVQDSPLMMESYKAYGAEPQALSWGELYTALDRGTVEGQENPVFFIYDASFYEVQDTVTISNHNNYVAMTTVNTDWYNGLDPKVQALIDETVEEMQSWVYEEQDRQNSEFLEQMKNDTEHPTEVIELTEEQRSAFKELALPVRDYYKENVSTVDGAILDKLVGEIEAAME</sequence>
<dbReference type="GO" id="GO:0030288">
    <property type="term" value="C:outer membrane-bounded periplasmic space"/>
    <property type="evidence" value="ECO:0007669"/>
    <property type="project" value="InterPro"/>
</dbReference>
<comment type="similarity">
    <text evidence="1">Belongs to the bacterial solute-binding protein 7 family.</text>
</comment>
<reference evidence="5 6" key="1">
    <citation type="submission" date="2020-08" db="EMBL/GenBank/DDBJ databases">
        <title>Genomic Encyclopedia of Type Strains, Phase IV (KMG-IV): sequencing the most valuable type-strain genomes for metagenomic binning, comparative biology and taxonomic classification.</title>
        <authorList>
            <person name="Goeker M."/>
        </authorList>
    </citation>
    <scope>NUCLEOTIDE SEQUENCE [LARGE SCALE GENOMIC DNA]</scope>
    <source>
        <strain evidence="5 6">DSM 19612</strain>
    </source>
</reference>
<comment type="caution">
    <text evidence="5">The sequence shown here is derived from an EMBL/GenBank/DDBJ whole genome shotgun (WGS) entry which is preliminary data.</text>
</comment>
<feature type="compositionally biased region" description="Low complexity" evidence="4">
    <location>
        <begin position="21"/>
        <end position="40"/>
    </location>
</feature>
<dbReference type="AlphaFoldDB" id="A0A841Q694"/>
<dbReference type="PANTHER" id="PTHR33376:SF7">
    <property type="entry name" value="C4-DICARBOXYLATE-BINDING PROTEIN DCTB"/>
    <property type="match status" value="1"/>
</dbReference>
<dbReference type="NCBIfam" id="TIGR00787">
    <property type="entry name" value="dctP"/>
    <property type="match status" value="1"/>
</dbReference>
<dbReference type="InterPro" id="IPR018389">
    <property type="entry name" value="DctP_fam"/>
</dbReference>
<accession>A0A841Q694</accession>